<keyword evidence="3" id="KW-0804">Transcription</keyword>
<dbReference type="InterPro" id="IPR020449">
    <property type="entry name" value="Tscrpt_reg_AraC-type_HTH"/>
</dbReference>
<dbReference type="RefSeq" id="WP_264516332.1">
    <property type="nucleotide sequence ID" value="NZ_JAPDDR010000018.1"/>
</dbReference>
<dbReference type="InterPro" id="IPR018060">
    <property type="entry name" value="HTH_AraC"/>
</dbReference>
<reference evidence="6" key="1">
    <citation type="submission" date="2022-10" db="EMBL/GenBank/DDBJ databases">
        <title>Luteolibacter sp. GHJ8, whole genome shotgun sequencing project.</title>
        <authorList>
            <person name="Zhao G."/>
            <person name="Shen L."/>
        </authorList>
    </citation>
    <scope>NUCLEOTIDE SEQUENCE</scope>
    <source>
        <strain evidence="6">GHJ8</strain>
    </source>
</reference>
<evidence type="ECO:0000256" key="4">
    <source>
        <dbReference type="SAM" id="MobiDB-lite"/>
    </source>
</evidence>
<dbReference type="EMBL" id="JAPDDR010000018">
    <property type="protein sequence ID" value="MCW1916743.1"/>
    <property type="molecule type" value="Genomic_DNA"/>
</dbReference>
<dbReference type="InterPro" id="IPR018062">
    <property type="entry name" value="HTH_AraC-typ_CS"/>
</dbReference>
<evidence type="ECO:0000313" key="6">
    <source>
        <dbReference type="EMBL" id="MCW1916743.1"/>
    </source>
</evidence>
<evidence type="ECO:0000256" key="3">
    <source>
        <dbReference type="ARBA" id="ARBA00023163"/>
    </source>
</evidence>
<comment type="caution">
    <text evidence="6">The sequence shown here is derived from an EMBL/GenBank/DDBJ whole genome shotgun (WGS) entry which is preliminary data.</text>
</comment>
<dbReference type="Pfam" id="PF12833">
    <property type="entry name" value="HTH_18"/>
    <property type="match status" value="1"/>
</dbReference>
<dbReference type="PROSITE" id="PS01124">
    <property type="entry name" value="HTH_ARAC_FAMILY_2"/>
    <property type="match status" value="1"/>
</dbReference>
<keyword evidence="7" id="KW-1185">Reference proteome</keyword>
<dbReference type="SUPFAM" id="SSF46689">
    <property type="entry name" value="Homeodomain-like"/>
    <property type="match status" value="1"/>
</dbReference>
<proteinExistence type="predicted"/>
<keyword evidence="1" id="KW-0805">Transcription regulation</keyword>
<dbReference type="SMART" id="SM00342">
    <property type="entry name" value="HTH_ARAC"/>
    <property type="match status" value="1"/>
</dbReference>
<feature type="region of interest" description="Disordered" evidence="4">
    <location>
        <begin position="143"/>
        <end position="181"/>
    </location>
</feature>
<dbReference type="Gene3D" id="1.10.10.60">
    <property type="entry name" value="Homeodomain-like"/>
    <property type="match status" value="1"/>
</dbReference>
<evidence type="ECO:0000256" key="1">
    <source>
        <dbReference type="ARBA" id="ARBA00023015"/>
    </source>
</evidence>
<dbReference type="Proteomes" id="UP001165653">
    <property type="component" value="Unassembled WGS sequence"/>
</dbReference>
<dbReference type="PRINTS" id="PR00032">
    <property type="entry name" value="HTHARAC"/>
</dbReference>
<dbReference type="InterPro" id="IPR050204">
    <property type="entry name" value="AraC_XylS_family_regulators"/>
</dbReference>
<name>A0ABT3GA73_9BACT</name>
<feature type="domain" description="HTH araC/xylS-type" evidence="5">
    <location>
        <begin position="14"/>
        <end position="112"/>
    </location>
</feature>
<dbReference type="PROSITE" id="PS00041">
    <property type="entry name" value="HTH_ARAC_FAMILY_1"/>
    <property type="match status" value="1"/>
</dbReference>
<dbReference type="PANTHER" id="PTHR46796">
    <property type="entry name" value="HTH-TYPE TRANSCRIPTIONAL ACTIVATOR RHAS-RELATED"/>
    <property type="match status" value="1"/>
</dbReference>
<organism evidence="6 7">
    <name type="scientific">Luteolibacter rhizosphaerae</name>
    <dbReference type="NCBI Taxonomy" id="2989719"/>
    <lineage>
        <taxon>Bacteria</taxon>
        <taxon>Pseudomonadati</taxon>
        <taxon>Verrucomicrobiota</taxon>
        <taxon>Verrucomicrobiia</taxon>
        <taxon>Verrucomicrobiales</taxon>
        <taxon>Verrucomicrobiaceae</taxon>
        <taxon>Luteolibacter</taxon>
    </lineage>
</organism>
<evidence type="ECO:0000259" key="5">
    <source>
        <dbReference type="PROSITE" id="PS01124"/>
    </source>
</evidence>
<evidence type="ECO:0000313" key="7">
    <source>
        <dbReference type="Proteomes" id="UP001165653"/>
    </source>
</evidence>
<sequence length="181" mass="20355">MPRLSKDQHNHLTVTLDRWLKTNFRDSLDLQALAKEIGITRFLLCRLYRERSGKTIRLKQREIRVNHAAKLLSKGERKISDVAREVGYASLSHFTKAFQEEKGRLPSAWRSHPRIIAIPDTAGGLPAPGLTFVREISEVPAELTGGSGQWEQGENDTAPPRSSGTSRRSRGRWKAGNAFVD</sequence>
<evidence type="ECO:0000256" key="2">
    <source>
        <dbReference type="ARBA" id="ARBA00023125"/>
    </source>
</evidence>
<accession>A0ABT3GA73</accession>
<gene>
    <name evidence="6" type="ORF">OJ996_24360</name>
</gene>
<dbReference type="InterPro" id="IPR009057">
    <property type="entry name" value="Homeodomain-like_sf"/>
</dbReference>
<keyword evidence="2" id="KW-0238">DNA-binding</keyword>
<protein>
    <submittedName>
        <fullName evidence="6">AraC family transcriptional regulator</fullName>
    </submittedName>
</protein>